<dbReference type="GO" id="GO:0016020">
    <property type="term" value="C:membrane"/>
    <property type="evidence" value="ECO:0007669"/>
    <property type="project" value="UniProtKB-SubCell"/>
</dbReference>
<keyword evidence="4 7" id="KW-1133">Transmembrane helix</keyword>
<keyword evidence="10" id="KW-1185">Reference proteome</keyword>
<evidence type="ECO:0000256" key="6">
    <source>
        <dbReference type="ARBA" id="ARBA00023315"/>
    </source>
</evidence>
<protein>
    <recommendedName>
        <fullName evidence="7">Palmitoyltransferase</fullName>
        <ecNumber evidence="7">2.3.1.225</ecNumber>
    </recommendedName>
</protein>
<dbReference type="InterPro" id="IPR039859">
    <property type="entry name" value="PFA4/ZDH16/20/ERF2-like"/>
</dbReference>
<comment type="similarity">
    <text evidence="7">Belongs to the DHHC palmitoyltransferase family.</text>
</comment>
<evidence type="ECO:0000313" key="10">
    <source>
        <dbReference type="Proteomes" id="UP000835052"/>
    </source>
</evidence>
<feature type="domain" description="Palmitoyltransferase DHHC" evidence="8">
    <location>
        <begin position="101"/>
        <end position="241"/>
    </location>
</feature>
<proteinExistence type="inferred from homology"/>
<dbReference type="InterPro" id="IPR001594">
    <property type="entry name" value="Palmitoyltrfase_DHHC"/>
</dbReference>
<evidence type="ECO:0000259" key="8">
    <source>
        <dbReference type="Pfam" id="PF01529"/>
    </source>
</evidence>
<evidence type="ECO:0000256" key="4">
    <source>
        <dbReference type="ARBA" id="ARBA00022989"/>
    </source>
</evidence>
<comment type="caution">
    <text evidence="9">The sequence shown here is derived from an EMBL/GenBank/DDBJ whole genome shotgun (WGS) entry which is preliminary data.</text>
</comment>
<dbReference type="AlphaFoldDB" id="A0A8S1GS15"/>
<dbReference type="PANTHER" id="PTHR12246">
    <property type="entry name" value="PALMITOYLTRANSFERASE ZDHHC16"/>
    <property type="match status" value="1"/>
</dbReference>
<sequence>MQALLCPNRWSLLWDRNCVPTPFFFKIVKFGGFIVSSFWYIASVLLIFDFVVIIIPYESLFRSFPEMIFLTLCSIWIQFVVHFHYHRTRYSCPLPPGDVTDRRCLKCQSFKGKRTSHCGVCNRCIVGLDHHCPWVNNCVGAHNHAHFFMFLVYLFIGMVFHLYFAFNTFTTQLWNTYGETYYCNTYLPHAWLKDWTCRNLNPTLLLMILCGLTCVTPVAMITYISWNVFLISRGHTLISWLKAFRDRAPPRPETITENWREFFALSRCRPLYYVLLWPSSFPRKTFVGSLDSVASYKYSL</sequence>
<feature type="transmembrane region" description="Helical" evidence="7">
    <location>
        <begin position="204"/>
        <end position="226"/>
    </location>
</feature>
<gene>
    <name evidence="9" type="ORF">CAUJ_LOCUS2376</name>
</gene>
<name>A0A8S1GS15_9PELO</name>
<evidence type="ECO:0000256" key="2">
    <source>
        <dbReference type="ARBA" id="ARBA00022679"/>
    </source>
</evidence>
<dbReference type="EC" id="2.3.1.225" evidence="7"/>
<organism evidence="9 10">
    <name type="scientific">Caenorhabditis auriculariae</name>
    <dbReference type="NCBI Taxonomy" id="2777116"/>
    <lineage>
        <taxon>Eukaryota</taxon>
        <taxon>Metazoa</taxon>
        <taxon>Ecdysozoa</taxon>
        <taxon>Nematoda</taxon>
        <taxon>Chromadorea</taxon>
        <taxon>Rhabditida</taxon>
        <taxon>Rhabditina</taxon>
        <taxon>Rhabditomorpha</taxon>
        <taxon>Rhabditoidea</taxon>
        <taxon>Rhabditidae</taxon>
        <taxon>Peloderinae</taxon>
        <taxon>Caenorhabditis</taxon>
    </lineage>
</organism>
<keyword evidence="3 7" id="KW-0812">Transmembrane</keyword>
<evidence type="ECO:0000256" key="1">
    <source>
        <dbReference type="ARBA" id="ARBA00004141"/>
    </source>
</evidence>
<feature type="transmembrane region" description="Helical" evidence="7">
    <location>
        <begin position="67"/>
        <end position="85"/>
    </location>
</feature>
<reference evidence="9" key="1">
    <citation type="submission" date="2020-10" db="EMBL/GenBank/DDBJ databases">
        <authorList>
            <person name="Kikuchi T."/>
        </authorList>
    </citation>
    <scope>NUCLEOTIDE SEQUENCE</scope>
    <source>
        <strain evidence="9">NKZ352</strain>
    </source>
</reference>
<keyword evidence="6 7" id="KW-0012">Acyltransferase</keyword>
<feature type="transmembrane region" description="Helical" evidence="7">
    <location>
        <begin position="33"/>
        <end position="55"/>
    </location>
</feature>
<evidence type="ECO:0000256" key="7">
    <source>
        <dbReference type="RuleBase" id="RU079119"/>
    </source>
</evidence>
<feature type="transmembrane region" description="Helical" evidence="7">
    <location>
        <begin position="147"/>
        <end position="166"/>
    </location>
</feature>
<comment type="subcellular location">
    <subcellularLocation>
        <location evidence="1">Membrane</location>
        <topology evidence="1">Multi-pass membrane protein</topology>
    </subcellularLocation>
</comment>
<keyword evidence="5 7" id="KW-0472">Membrane</keyword>
<dbReference type="Pfam" id="PF01529">
    <property type="entry name" value="DHHC"/>
    <property type="match status" value="1"/>
</dbReference>
<evidence type="ECO:0000313" key="9">
    <source>
        <dbReference type="EMBL" id="CAD6186457.1"/>
    </source>
</evidence>
<dbReference type="EMBL" id="CAJGYM010000004">
    <property type="protein sequence ID" value="CAD6186457.1"/>
    <property type="molecule type" value="Genomic_DNA"/>
</dbReference>
<accession>A0A8S1GS15</accession>
<evidence type="ECO:0000256" key="5">
    <source>
        <dbReference type="ARBA" id="ARBA00023136"/>
    </source>
</evidence>
<dbReference type="Proteomes" id="UP000835052">
    <property type="component" value="Unassembled WGS sequence"/>
</dbReference>
<keyword evidence="2 7" id="KW-0808">Transferase</keyword>
<dbReference type="GO" id="GO:0019706">
    <property type="term" value="F:protein-cysteine S-palmitoyltransferase activity"/>
    <property type="evidence" value="ECO:0007669"/>
    <property type="project" value="UniProtKB-EC"/>
</dbReference>
<dbReference type="OrthoDB" id="331948at2759"/>
<evidence type="ECO:0000256" key="3">
    <source>
        <dbReference type="ARBA" id="ARBA00022692"/>
    </source>
</evidence>
<comment type="catalytic activity">
    <reaction evidence="7">
        <text>L-cysteinyl-[protein] + hexadecanoyl-CoA = S-hexadecanoyl-L-cysteinyl-[protein] + CoA</text>
        <dbReference type="Rhea" id="RHEA:36683"/>
        <dbReference type="Rhea" id="RHEA-COMP:10131"/>
        <dbReference type="Rhea" id="RHEA-COMP:11032"/>
        <dbReference type="ChEBI" id="CHEBI:29950"/>
        <dbReference type="ChEBI" id="CHEBI:57287"/>
        <dbReference type="ChEBI" id="CHEBI:57379"/>
        <dbReference type="ChEBI" id="CHEBI:74151"/>
        <dbReference type="EC" id="2.3.1.225"/>
    </reaction>
</comment>
<dbReference type="PROSITE" id="PS50216">
    <property type="entry name" value="DHHC"/>
    <property type="match status" value="1"/>
</dbReference>
<comment type="domain">
    <text evidence="7">The DHHC domain is required for palmitoyltransferase activity.</text>
</comment>